<comment type="caution">
    <text evidence="1">The sequence shown here is derived from an EMBL/GenBank/DDBJ whole genome shotgun (WGS) entry which is preliminary data.</text>
</comment>
<organism evidence="1 2">
    <name type="scientific">Apiospora saccharicola</name>
    <dbReference type="NCBI Taxonomy" id="335842"/>
    <lineage>
        <taxon>Eukaryota</taxon>
        <taxon>Fungi</taxon>
        <taxon>Dikarya</taxon>
        <taxon>Ascomycota</taxon>
        <taxon>Pezizomycotina</taxon>
        <taxon>Sordariomycetes</taxon>
        <taxon>Xylariomycetidae</taxon>
        <taxon>Amphisphaeriales</taxon>
        <taxon>Apiosporaceae</taxon>
        <taxon>Apiospora</taxon>
    </lineage>
</organism>
<gene>
    <name evidence="1" type="ORF">PG996_011156</name>
</gene>
<proteinExistence type="predicted"/>
<sequence length="223" mass="24514">MGDPITSRQGVLRKLHTLELSPIADDSTYHGLGTALIRIVPSLRTLNMGHSLYPWPADMDLPFTRLSVVRPRSLGDEGKDLYHLCRSCPDLCRYAAGAARHVRGLAAGPRYGTRDPADRFASADETGDPLHRYVHVVRAVFWSRQHGGTAGGSRPVSFNHCCSSDASASAVEEDVTFQREQDELGTVTKKKQRRPAVSGRVVVVKSDSVCEQDYIFDIQGPLL</sequence>
<reference evidence="1 2" key="1">
    <citation type="submission" date="2023-01" db="EMBL/GenBank/DDBJ databases">
        <title>Analysis of 21 Apiospora genomes using comparative genomics revels a genus with tremendous synthesis potential of carbohydrate active enzymes and secondary metabolites.</title>
        <authorList>
            <person name="Sorensen T."/>
        </authorList>
    </citation>
    <scope>NUCLEOTIDE SEQUENCE [LARGE SCALE GENOMIC DNA]</scope>
    <source>
        <strain evidence="1 2">CBS 83171</strain>
    </source>
</reference>
<keyword evidence="2" id="KW-1185">Reference proteome</keyword>
<dbReference type="EMBL" id="JAQQWM010000007">
    <property type="protein sequence ID" value="KAK8057219.1"/>
    <property type="molecule type" value="Genomic_DNA"/>
</dbReference>
<evidence type="ECO:0000313" key="2">
    <source>
        <dbReference type="Proteomes" id="UP001446871"/>
    </source>
</evidence>
<dbReference type="Proteomes" id="UP001446871">
    <property type="component" value="Unassembled WGS sequence"/>
</dbReference>
<accession>A0ABR1UEA5</accession>
<protein>
    <submittedName>
        <fullName evidence="1">Uncharacterized protein</fullName>
    </submittedName>
</protein>
<evidence type="ECO:0000313" key="1">
    <source>
        <dbReference type="EMBL" id="KAK8057219.1"/>
    </source>
</evidence>
<name>A0ABR1UEA5_9PEZI</name>